<proteinExistence type="predicted"/>
<accession>A0AAD2ZSE4</accession>
<evidence type="ECO:0000313" key="2">
    <source>
        <dbReference type="Proteomes" id="UP000013237"/>
    </source>
</evidence>
<dbReference type="EMBL" id="APBQ01000107">
    <property type="protein sequence ID" value="ENY76472.1"/>
    <property type="molecule type" value="Genomic_DNA"/>
</dbReference>
<sequence>MATFYTSYARNLAVLEKLQAEKRDQDLIDELQANNDHLLKLAQDYASCISLPDWKRRLSTDTKRAFSFLGFMLMPDAQAFTFRLGHEIADAALSAKKGPTDHLSNLIKSLGVKDFAFVGEFTSSDSEENHSFHLHGVGRFPSDLTLETIQELLAPKQNLKLARPVKGYRQRGDNKAIAISELKTPGGWALYSSKEFDFTAHCLQSNPDYASRSATKAGRELYESMRTWLTT</sequence>
<dbReference type="AlphaFoldDB" id="A0AAD2ZSE4"/>
<name>A0AAD2ZSE4_PSEPU</name>
<dbReference type="Proteomes" id="UP000013237">
    <property type="component" value="Unassembled WGS sequence"/>
</dbReference>
<reference evidence="1 2" key="1">
    <citation type="submission" date="2013-02" db="EMBL/GenBank/DDBJ databases">
        <title>Insights into the proteome of triclosan-resistant Pseudomonas putida TRO1, isolated from activated sludge.</title>
        <authorList>
            <person name="Lolas I.B."/>
            <person name="Almeida B."/>
            <person name="Starnawski P.M."/>
            <person name="Soenderkaer M."/>
            <person name="Nielsen K.L."/>
            <person name="Nielsen J.L."/>
        </authorList>
    </citation>
    <scope>NUCLEOTIDE SEQUENCE [LARGE SCALE GENOMIC DNA]</scope>
    <source>
        <strain evidence="1 2">TRO1</strain>
    </source>
</reference>
<comment type="caution">
    <text evidence="1">The sequence shown here is derived from an EMBL/GenBank/DDBJ whole genome shotgun (WGS) entry which is preliminary data.</text>
</comment>
<evidence type="ECO:0000313" key="1">
    <source>
        <dbReference type="EMBL" id="ENY76472.1"/>
    </source>
</evidence>
<protein>
    <submittedName>
        <fullName evidence="1">Uncharacterized protein</fullName>
    </submittedName>
</protein>
<organism evidence="1 2">
    <name type="scientific">Pseudomonas putida TRO1</name>
    <dbReference type="NCBI Taxonomy" id="1227924"/>
    <lineage>
        <taxon>Bacteria</taxon>
        <taxon>Pseudomonadati</taxon>
        <taxon>Pseudomonadota</taxon>
        <taxon>Gammaproteobacteria</taxon>
        <taxon>Pseudomonadales</taxon>
        <taxon>Pseudomonadaceae</taxon>
        <taxon>Pseudomonas</taxon>
    </lineage>
</organism>
<gene>
    <name evidence="1" type="ORF">C206_17092</name>
</gene>